<reference evidence="1 2" key="2">
    <citation type="journal article" date="2007" name="Virus Res.">
        <title>P13 of Leucania separata multiple nuclear polyhedrosis virus affected the polyhedra and budded virions yields of AcMNPV.</title>
        <authorList>
            <person name="Du E.Q."/>
            <person name="Yan F."/>
            <person name="Jin W.X."/>
            <person name="Lu N."/>
            <person name="Xiao H.Z."/>
            <person name="Lu S.Y."/>
            <person name="Qi Y.P."/>
        </authorList>
    </citation>
    <scope>NUCLEOTIDE SEQUENCE [LARGE SCALE GENOMIC DNA]</scope>
    <source>
        <strain evidence="1 2">AH1</strain>
    </source>
</reference>
<keyword evidence="2" id="KW-1185">Reference proteome</keyword>
<sequence>MKSQHFIEPFVKYSRKYRELVDVEDRKKVRKQWLHAITYQCVVAEMPPPPNGECEFCATPTSCCRVIDEENDPAGISRHFCRTCFFPLFSCDNCCVMDSRIFALLSVYYWESVNKGCSSSNLYVVWRERIRIAWNFEMNSGDFFHRCQYVVKPDRCVQCDLECSDDDGSIYVNFDYRLFCEQCLFPRFVCLYDC</sequence>
<dbReference type="RefSeq" id="YP_758356.1">
    <property type="nucleotide sequence ID" value="NC_008348.1"/>
</dbReference>
<reference evidence="1 2" key="1">
    <citation type="journal article" date="2007" name="Virus Genes">
        <title>Genome sequence of Leucania seperata nucleopolyhedrovirus.</title>
        <authorList>
            <person name="Xiao H."/>
            <person name="Qi Y."/>
        </authorList>
    </citation>
    <scope>NUCLEOTIDE SEQUENCE [LARGE SCALE GENOMIC DNA]</scope>
    <source>
        <strain evidence="1 2">AH1</strain>
    </source>
</reference>
<dbReference type="EMBL" id="AY394490">
    <property type="protein sequence ID" value="AAR28823.1"/>
    <property type="molecule type" value="Genomic_DNA"/>
</dbReference>
<proteinExistence type="predicted"/>
<dbReference type="KEGG" id="vg:5176266"/>
<dbReference type="GeneID" id="5176266"/>
<protein>
    <submittedName>
        <fullName evidence="1">ORF59</fullName>
    </submittedName>
</protein>
<accession>Q0IL60</accession>
<dbReference type="InterPro" id="IPR020201">
    <property type="entry name" value="AcMNPV_Orf52"/>
</dbReference>
<dbReference type="OrthoDB" id="19223at10239"/>
<name>Q0IL60_NPVLS</name>
<evidence type="ECO:0000313" key="1">
    <source>
        <dbReference type="EMBL" id="AAR28823.1"/>
    </source>
</evidence>
<organismHost>
    <name type="scientific">Lepidoptera</name>
    <name type="common">moths &amp; butterflies</name>
    <dbReference type="NCBI Taxonomy" id="7088"/>
</organismHost>
<dbReference type="Proteomes" id="UP000201737">
    <property type="component" value="Segment"/>
</dbReference>
<dbReference type="Pfam" id="PF11077">
    <property type="entry name" value="DUF2616"/>
    <property type="match status" value="1"/>
</dbReference>
<organism evidence="1 2">
    <name type="scientific">Leucania separata nucleopolyhedrovirus</name>
    <name type="common">LsNPV</name>
    <dbReference type="NCBI Taxonomy" id="1307956"/>
    <lineage>
        <taxon>Viruses</taxon>
        <taxon>Viruses incertae sedis</taxon>
        <taxon>Naldaviricetes</taxon>
        <taxon>Lefavirales</taxon>
        <taxon>Baculoviridae</taxon>
        <taxon>Alphabaculovirus</taxon>
        <taxon>Alphabaculovirus leseparatae</taxon>
    </lineage>
</organism>
<evidence type="ECO:0000313" key="2">
    <source>
        <dbReference type="Proteomes" id="UP000201737"/>
    </source>
</evidence>